<evidence type="ECO:0000256" key="6">
    <source>
        <dbReference type="ARBA" id="ARBA00023125"/>
    </source>
</evidence>
<keyword evidence="5" id="KW-0190">Covalent protein-DNA linkage</keyword>
<sequence>MCNNYALHVTAADLHDAFQDHIDHWNGFHGGVPNLAPNDDIRPTDLAPVIAAVEGGFALQRLKWGLVAQQPKRPPVINFRSEGRGFPNGRCLVPASSFFEFTGDRTPKTRWRFTRTDGDWFCFAGFMAGAEDDRRFTLLTTSPGPDIAPIHDRQPVVVERCAWSDWLSGGDAEPVLVSSSAGTWQVAEAPREAAKKPAAEQGSLF</sequence>
<evidence type="ECO:0000313" key="10">
    <source>
        <dbReference type="Proteomes" id="UP000228945"/>
    </source>
</evidence>
<dbReference type="Gene3D" id="3.90.1680.10">
    <property type="entry name" value="SOS response associated peptidase-like"/>
    <property type="match status" value="1"/>
</dbReference>
<evidence type="ECO:0000256" key="3">
    <source>
        <dbReference type="ARBA" id="ARBA00022763"/>
    </source>
</evidence>
<keyword evidence="10" id="KW-1185">Reference proteome</keyword>
<evidence type="ECO:0000313" key="9">
    <source>
        <dbReference type="EMBL" id="ATQ41793.1"/>
    </source>
</evidence>
<dbReference type="Proteomes" id="UP000228945">
    <property type="component" value="Chromosome"/>
</dbReference>
<dbReference type="PANTHER" id="PTHR13604:SF0">
    <property type="entry name" value="ABASIC SITE PROCESSING PROTEIN HMCES"/>
    <property type="match status" value="1"/>
</dbReference>
<dbReference type="EMBL" id="CP024201">
    <property type="protein sequence ID" value="ATQ41793.1"/>
    <property type="molecule type" value="Genomic_DNA"/>
</dbReference>
<dbReference type="KEGG" id="cmb:CSW64_04890"/>
<gene>
    <name evidence="9" type="ORF">CSW64_04890</name>
</gene>
<dbReference type="RefSeq" id="WP_099621050.1">
    <property type="nucleotide sequence ID" value="NZ_CP024201.1"/>
</dbReference>
<keyword evidence="4 8" id="KW-0378">Hydrolase</keyword>
<dbReference type="EC" id="3.4.-.-" evidence="8"/>
<dbReference type="InterPro" id="IPR003738">
    <property type="entry name" value="SRAP"/>
</dbReference>
<evidence type="ECO:0000256" key="2">
    <source>
        <dbReference type="ARBA" id="ARBA00022670"/>
    </source>
</evidence>
<name>A0A2D2AUZ3_9CAUL</name>
<protein>
    <recommendedName>
        <fullName evidence="8">Abasic site processing protein</fullName>
        <ecNumber evidence="8">3.4.-.-</ecNumber>
    </recommendedName>
</protein>
<comment type="similarity">
    <text evidence="1 8">Belongs to the SOS response-associated peptidase family.</text>
</comment>
<dbReference type="GO" id="GO:0008233">
    <property type="term" value="F:peptidase activity"/>
    <property type="evidence" value="ECO:0007669"/>
    <property type="project" value="UniProtKB-KW"/>
</dbReference>
<dbReference type="InterPro" id="IPR036590">
    <property type="entry name" value="SRAP-like"/>
</dbReference>
<dbReference type="GO" id="GO:0016829">
    <property type="term" value="F:lyase activity"/>
    <property type="evidence" value="ECO:0007669"/>
    <property type="project" value="UniProtKB-KW"/>
</dbReference>
<dbReference type="GO" id="GO:0006508">
    <property type="term" value="P:proteolysis"/>
    <property type="evidence" value="ECO:0007669"/>
    <property type="project" value="UniProtKB-KW"/>
</dbReference>
<keyword evidence="2 8" id="KW-0645">Protease</keyword>
<organism evidence="9 10">
    <name type="scientific">Caulobacter mirabilis</name>
    <dbReference type="NCBI Taxonomy" id="69666"/>
    <lineage>
        <taxon>Bacteria</taxon>
        <taxon>Pseudomonadati</taxon>
        <taxon>Pseudomonadota</taxon>
        <taxon>Alphaproteobacteria</taxon>
        <taxon>Caulobacterales</taxon>
        <taxon>Caulobacteraceae</taxon>
        <taxon>Caulobacter</taxon>
    </lineage>
</organism>
<keyword evidence="7" id="KW-0456">Lyase</keyword>
<reference evidence="9 10" key="1">
    <citation type="submission" date="2017-10" db="EMBL/GenBank/DDBJ databases">
        <title>Genome sequence of Caulobacter mirabilis FWC38.</title>
        <authorList>
            <person name="Fiebig A."/>
            <person name="Crosson S."/>
        </authorList>
    </citation>
    <scope>NUCLEOTIDE SEQUENCE [LARGE SCALE GENOMIC DNA]</scope>
    <source>
        <strain evidence="9 10">FWC 38</strain>
    </source>
</reference>
<dbReference type="GO" id="GO:0003697">
    <property type="term" value="F:single-stranded DNA binding"/>
    <property type="evidence" value="ECO:0007669"/>
    <property type="project" value="InterPro"/>
</dbReference>
<dbReference type="OrthoDB" id="9782620at2"/>
<accession>A0A2D2AUZ3</accession>
<evidence type="ECO:0000256" key="7">
    <source>
        <dbReference type="ARBA" id="ARBA00023239"/>
    </source>
</evidence>
<dbReference type="AlphaFoldDB" id="A0A2D2AUZ3"/>
<keyword evidence="3" id="KW-0227">DNA damage</keyword>
<proteinExistence type="inferred from homology"/>
<keyword evidence="6" id="KW-0238">DNA-binding</keyword>
<dbReference type="Pfam" id="PF02586">
    <property type="entry name" value="SRAP"/>
    <property type="match status" value="1"/>
</dbReference>
<dbReference type="SUPFAM" id="SSF143081">
    <property type="entry name" value="BB1717-like"/>
    <property type="match status" value="1"/>
</dbReference>
<evidence type="ECO:0000256" key="5">
    <source>
        <dbReference type="ARBA" id="ARBA00023124"/>
    </source>
</evidence>
<dbReference type="GO" id="GO:0106300">
    <property type="term" value="P:protein-DNA covalent cross-linking repair"/>
    <property type="evidence" value="ECO:0007669"/>
    <property type="project" value="InterPro"/>
</dbReference>
<evidence type="ECO:0000256" key="8">
    <source>
        <dbReference type="RuleBase" id="RU364100"/>
    </source>
</evidence>
<evidence type="ECO:0000256" key="1">
    <source>
        <dbReference type="ARBA" id="ARBA00008136"/>
    </source>
</evidence>
<dbReference type="PANTHER" id="PTHR13604">
    <property type="entry name" value="DC12-RELATED"/>
    <property type="match status" value="1"/>
</dbReference>
<evidence type="ECO:0000256" key="4">
    <source>
        <dbReference type="ARBA" id="ARBA00022801"/>
    </source>
</evidence>